<dbReference type="Proteomes" id="UP001287356">
    <property type="component" value="Unassembled WGS sequence"/>
</dbReference>
<reference evidence="6" key="2">
    <citation type="submission" date="2023-06" db="EMBL/GenBank/DDBJ databases">
        <authorList>
            <consortium name="Lawrence Berkeley National Laboratory"/>
            <person name="Haridas S."/>
            <person name="Hensen N."/>
            <person name="Bonometti L."/>
            <person name="Westerberg I."/>
            <person name="Brannstrom I.O."/>
            <person name="Guillou S."/>
            <person name="Cros-Aarteil S."/>
            <person name="Calhoun S."/>
            <person name="Kuo A."/>
            <person name="Mondo S."/>
            <person name="Pangilinan J."/>
            <person name="Riley R."/>
            <person name="Labutti K."/>
            <person name="Andreopoulos B."/>
            <person name="Lipzen A."/>
            <person name="Chen C."/>
            <person name="Yanf M."/>
            <person name="Daum C."/>
            <person name="Ng V."/>
            <person name="Clum A."/>
            <person name="Steindorff A."/>
            <person name="Ohm R."/>
            <person name="Martin F."/>
            <person name="Silar P."/>
            <person name="Natvig D."/>
            <person name="Lalanne C."/>
            <person name="Gautier V."/>
            <person name="Ament-Velasquez S.L."/>
            <person name="Kruys A."/>
            <person name="Hutchinson M.I."/>
            <person name="Powell A.J."/>
            <person name="Barry K."/>
            <person name="Miller A.N."/>
            <person name="Grigoriev I.V."/>
            <person name="Debuchy R."/>
            <person name="Gladieux P."/>
            <person name="Thoren M.H."/>
            <person name="Johannesson H."/>
        </authorList>
    </citation>
    <scope>NUCLEOTIDE SEQUENCE</scope>
    <source>
        <strain evidence="6">CBS 958.72</strain>
    </source>
</reference>
<dbReference type="PROSITE" id="PS00108">
    <property type="entry name" value="PROTEIN_KINASE_ST"/>
    <property type="match status" value="1"/>
</dbReference>
<feature type="compositionally biased region" description="Low complexity" evidence="4">
    <location>
        <begin position="334"/>
        <end position="344"/>
    </location>
</feature>
<feature type="region of interest" description="Disordered" evidence="4">
    <location>
        <begin position="409"/>
        <end position="447"/>
    </location>
</feature>
<dbReference type="PROSITE" id="PS50011">
    <property type="entry name" value="PROTEIN_KINASE_DOM"/>
    <property type="match status" value="1"/>
</dbReference>
<dbReference type="GO" id="GO:0005524">
    <property type="term" value="F:ATP binding"/>
    <property type="evidence" value="ECO:0007669"/>
    <property type="project" value="InterPro"/>
</dbReference>
<dbReference type="SUPFAM" id="SSF56112">
    <property type="entry name" value="Protein kinase-like (PK-like)"/>
    <property type="match status" value="1"/>
</dbReference>
<dbReference type="InterPro" id="IPR001680">
    <property type="entry name" value="WD40_rpt"/>
</dbReference>
<gene>
    <name evidence="6" type="ORF">B0T24DRAFT_590234</name>
</gene>
<dbReference type="SMART" id="SM00220">
    <property type="entry name" value="S_TKc"/>
    <property type="match status" value="1"/>
</dbReference>
<dbReference type="Gene3D" id="2.130.10.10">
    <property type="entry name" value="YVTN repeat-like/Quinoprotein amine dehydrogenase"/>
    <property type="match status" value="4"/>
</dbReference>
<dbReference type="GO" id="GO:0004672">
    <property type="term" value="F:protein kinase activity"/>
    <property type="evidence" value="ECO:0007669"/>
    <property type="project" value="InterPro"/>
</dbReference>
<dbReference type="InterPro" id="IPR018391">
    <property type="entry name" value="PQQ_b-propeller_rpt"/>
</dbReference>
<organism evidence="6 7">
    <name type="scientific">Lasiosphaeria ovina</name>
    <dbReference type="NCBI Taxonomy" id="92902"/>
    <lineage>
        <taxon>Eukaryota</taxon>
        <taxon>Fungi</taxon>
        <taxon>Dikarya</taxon>
        <taxon>Ascomycota</taxon>
        <taxon>Pezizomycotina</taxon>
        <taxon>Sordariomycetes</taxon>
        <taxon>Sordariomycetidae</taxon>
        <taxon>Sordariales</taxon>
        <taxon>Lasiosphaeriaceae</taxon>
        <taxon>Lasiosphaeria</taxon>
    </lineage>
</organism>
<dbReference type="InterPro" id="IPR050505">
    <property type="entry name" value="WDR55/POC1"/>
</dbReference>
<proteinExistence type="predicted"/>
<dbReference type="InterPro" id="IPR020472">
    <property type="entry name" value="WD40_PAC1"/>
</dbReference>
<feature type="region of interest" description="Disordered" evidence="4">
    <location>
        <begin position="330"/>
        <end position="351"/>
    </location>
</feature>
<keyword evidence="7" id="KW-1185">Reference proteome</keyword>
<evidence type="ECO:0000256" key="3">
    <source>
        <dbReference type="PROSITE-ProRule" id="PRU00221"/>
    </source>
</evidence>
<dbReference type="SMART" id="SM00564">
    <property type="entry name" value="PQQ"/>
    <property type="match status" value="6"/>
</dbReference>
<dbReference type="PRINTS" id="PR00320">
    <property type="entry name" value="GPROTEINBRPT"/>
</dbReference>
<feature type="repeat" description="WD" evidence="3">
    <location>
        <begin position="733"/>
        <end position="761"/>
    </location>
</feature>
<evidence type="ECO:0000256" key="2">
    <source>
        <dbReference type="ARBA" id="ARBA00022737"/>
    </source>
</evidence>
<dbReference type="PROSITE" id="PS50082">
    <property type="entry name" value="WD_REPEATS_2"/>
    <property type="match status" value="7"/>
</dbReference>
<feature type="repeat" description="WD" evidence="3">
    <location>
        <begin position="458"/>
        <end position="499"/>
    </location>
</feature>
<evidence type="ECO:0000259" key="5">
    <source>
        <dbReference type="PROSITE" id="PS50011"/>
    </source>
</evidence>
<dbReference type="Pfam" id="PF00400">
    <property type="entry name" value="WD40"/>
    <property type="match status" value="3"/>
</dbReference>
<dbReference type="InterPro" id="IPR015943">
    <property type="entry name" value="WD40/YVTN_repeat-like_dom_sf"/>
</dbReference>
<keyword evidence="2" id="KW-0677">Repeat</keyword>
<evidence type="ECO:0000256" key="1">
    <source>
        <dbReference type="ARBA" id="ARBA00022574"/>
    </source>
</evidence>
<dbReference type="PANTHER" id="PTHR44019:SF8">
    <property type="entry name" value="POC1 CENTRIOLAR PROTEIN HOMOLOG"/>
    <property type="match status" value="1"/>
</dbReference>
<dbReference type="PROSITE" id="PS50294">
    <property type="entry name" value="WD_REPEATS_REGION"/>
    <property type="match status" value="7"/>
</dbReference>
<dbReference type="Gene3D" id="1.10.510.10">
    <property type="entry name" value="Transferase(Phosphotransferase) domain 1"/>
    <property type="match status" value="1"/>
</dbReference>
<dbReference type="InterPro" id="IPR008271">
    <property type="entry name" value="Ser/Thr_kinase_AS"/>
</dbReference>
<evidence type="ECO:0000313" key="6">
    <source>
        <dbReference type="EMBL" id="KAK3379700.1"/>
    </source>
</evidence>
<dbReference type="InterPro" id="IPR000719">
    <property type="entry name" value="Prot_kinase_dom"/>
</dbReference>
<dbReference type="PROSITE" id="PS00678">
    <property type="entry name" value="WD_REPEATS_1"/>
    <property type="match status" value="1"/>
</dbReference>
<comment type="caution">
    <text evidence="6">The sequence shown here is derived from an EMBL/GenBank/DDBJ whole genome shotgun (WGS) entry which is preliminary data.</text>
</comment>
<feature type="repeat" description="WD" evidence="3">
    <location>
        <begin position="626"/>
        <end position="667"/>
    </location>
</feature>
<dbReference type="InterPro" id="IPR011009">
    <property type="entry name" value="Kinase-like_dom_sf"/>
</dbReference>
<keyword evidence="1 3" id="KW-0853">WD repeat</keyword>
<dbReference type="EMBL" id="JAULSN010000002">
    <property type="protein sequence ID" value="KAK3379700.1"/>
    <property type="molecule type" value="Genomic_DNA"/>
</dbReference>
<feature type="repeat" description="WD" evidence="3">
    <location>
        <begin position="668"/>
        <end position="709"/>
    </location>
</feature>
<evidence type="ECO:0000256" key="4">
    <source>
        <dbReference type="SAM" id="MobiDB-lite"/>
    </source>
</evidence>
<name>A0AAE0NDW6_9PEZI</name>
<dbReference type="SUPFAM" id="SSF50978">
    <property type="entry name" value="WD40 repeat-like"/>
    <property type="match status" value="1"/>
</dbReference>
<dbReference type="SMART" id="SM00320">
    <property type="entry name" value="WD40"/>
    <property type="match status" value="7"/>
</dbReference>
<dbReference type="InterPro" id="IPR019775">
    <property type="entry name" value="WD40_repeat_CS"/>
</dbReference>
<evidence type="ECO:0000313" key="7">
    <source>
        <dbReference type="Proteomes" id="UP001287356"/>
    </source>
</evidence>
<dbReference type="Pfam" id="PF00069">
    <property type="entry name" value="Pkinase"/>
    <property type="match status" value="1"/>
</dbReference>
<dbReference type="Pfam" id="PF25173">
    <property type="entry name" value="Beta-prop_WDR3_1st"/>
    <property type="match status" value="1"/>
</dbReference>
<protein>
    <submittedName>
        <fullName evidence="6">WD40-repeat-containing domain protein</fullName>
    </submittedName>
</protein>
<sequence length="761" mass="83878">MEDELPAHVRDYRLETQFPKKRVVVHLYDDPDAPPSSPRRLEYWKSEKQPIGYGGQGRVLLQKCISGSRLYTQRAVKMIPLQEGNGRRRYVRELQIVIKFSHDRYSRYFVKSLGWYLSDDSLCIAMEYLAKGDLETYLQGSPPLPEDECRHVISQVTKGLELMHKEGFAHRDIKPQNVLIQESPIDGGPLAWWVRLTDFGISKPLEAGTNTVVGVGTLRYMAPELLGWGLPESSANISYPAVDMWALGVMSFRILTGTDLFPTPVSIFQYCGRPELHLPQTRLEDRNISPDGAAFIRALLRPPAAQRLESNAALLHDWIRPYTSSAPAILTTHSGSSNQSSRNSSFDEDRGMTTQVSNITNFASNLQMGPGTQPILPPVRREPLAGAGWNTAIDSEPLAARSYADKAEALPGVTTEDNDDDTAASNTARGQVAAVKPLLRNGGTTSSDTATWQLRQTLQGHVDYVYSVAFSHDSKLLASGSDDRTIRLWDLATGQLRQTLQGHGNLVYSVAFSHDSKLLASGSDDRTIRLWDPATGQLRQTLQGHVDLVYSVAFSHDSKLLASGSDDKTIRLWDPATGQLRQTLQGHGNLVYSVAFSHDSKLLASGSSDRTIRLWDPATGQLRQTLQGHGNLVYSVAFSHDSKLLASGSDDKTIRLWDPATGQLRQTLQGHGGFVYSVAFSHDSKLLASGSDDKTIRLWDPATGQLRQTLQGHGVLVGSVAFSHDSKLLASGSVAFSHDSKLLASRSDDKTIRLWDLIENT</sequence>
<reference evidence="6" key="1">
    <citation type="journal article" date="2023" name="Mol. Phylogenet. Evol.">
        <title>Genome-scale phylogeny and comparative genomics of the fungal order Sordariales.</title>
        <authorList>
            <person name="Hensen N."/>
            <person name="Bonometti L."/>
            <person name="Westerberg I."/>
            <person name="Brannstrom I.O."/>
            <person name="Guillou S."/>
            <person name="Cros-Aarteil S."/>
            <person name="Calhoun S."/>
            <person name="Haridas S."/>
            <person name="Kuo A."/>
            <person name="Mondo S."/>
            <person name="Pangilinan J."/>
            <person name="Riley R."/>
            <person name="LaButti K."/>
            <person name="Andreopoulos B."/>
            <person name="Lipzen A."/>
            <person name="Chen C."/>
            <person name="Yan M."/>
            <person name="Daum C."/>
            <person name="Ng V."/>
            <person name="Clum A."/>
            <person name="Steindorff A."/>
            <person name="Ohm R.A."/>
            <person name="Martin F."/>
            <person name="Silar P."/>
            <person name="Natvig D.O."/>
            <person name="Lalanne C."/>
            <person name="Gautier V."/>
            <person name="Ament-Velasquez S.L."/>
            <person name="Kruys A."/>
            <person name="Hutchinson M.I."/>
            <person name="Powell A.J."/>
            <person name="Barry K."/>
            <person name="Miller A.N."/>
            <person name="Grigoriev I.V."/>
            <person name="Debuchy R."/>
            <person name="Gladieux P."/>
            <person name="Hiltunen Thoren M."/>
            <person name="Johannesson H."/>
        </authorList>
    </citation>
    <scope>NUCLEOTIDE SEQUENCE</scope>
    <source>
        <strain evidence="6">CBS 958.72</strain>
    </source>
</reference>
<feature type="repeat" description="WD" evidence="3">
    <location>
        <begin position="500"/>
        <end position="541"/>
    </location>
</feature>
<dbReference type="InterPro" id="IPR036322">
    <property type="entry name" value="WD40_repeat_dom_sf"/>
</dbReference>
<accession>A0AAE0NDW6</accession>
<feature type="repeat" description="WD" evidence="3">
    <location>
        <begin position="542"/>
        <end position="583"/>
    </location>
</feature>
<feature type="repeat" description="WD" evidence="3">
    <location>
        <begin position="584"/>
        <end position="625"/>
    </location>
</feature>
<dbReference type="CDD" id="cd00200">
    <property type="entry name" value="WD40"/>
    <property type="match status" value="1"/>
</dbReference>
<dbReference type="AlphaFoldDB" id="A0AAE0NDW6"/>
<feature type="domain" description="Protein kinase" evidence="5">
    <location>
        <begin position="45"/>
        <end position="319"/>
    </location>
</feature>
<dbReference type="PANTHER" id="PTHR44019">
    <property type="entry name" value="WD REPEAT-CONTAINING PROTEIN 55"/>
    <property type="match status" value="1"/>
</dbReference>
<dbReference type="CDD" id="cd14014">
    <property type="entry name" value="STKc_PknB_like"/>
    <property type="match status" value="1"/>
</dbReference>